<evidence type="ECO:0000256" key="3">
    <source>
        <dbReference type="ARBA" id="ARBA00022475"/>
    </source>
</evidence>
<dbReference type="InterPro" id="IPR000515">
    <property type="entry name" value="MetI-like"/>
</dbReference>
<proteinExistence type="inferred from homology"/>
<gene>
    <name evidence="9" type="ORF">I6N95_02675</name>
</gene>
<feature type="transmembrane region" description="Helical" evidence="7">
    <location>
        <begin position="94"/>
        <end position="116"/>
    </location>
</feature>
<comment type="caution">
    <text evidence="9">The sequence shown here is derived from an EMBL/GenBank/DDBJ whole genome shotgun (WGS) entry which is preliminary data.</text>
</comment>
<dbReference type="PROSITE" id="PS50928">
    <property type="entry name" value="ABC_TM1"/>
    <property type="match status" value="1"/>
</dbReference>
<evidence type="ECO:0000256" key="4">
    <source>
        <dbReference type="ARBA" id="ARBA00022692"/>
    </source>
</evidence>
<dbReference type="RefSeq" id="WP_209524788.1">
    <property type="nucleotide sequence ID" value="NZ_JAEEGA010000001.1"/>
</dbReference>
<name>A0A940PBY3_9ENTE</name>
<sequence>MNRLVKRIRGILVALIIVHLIWFVASGILDKPILPSPIIVYQAFDSLVKAQLGWHILVSLRRIFFGMGLALVMGSGLGLLMGRSKGWNNLLDPVIYLTYPIPKLALLPMIMLLFGLGEVSKILLIILIVFPQVVLSVRDAVQEIPEHLYDIYQCMQASSWQTFREITLPASFSAVLSTSRVSLGTAISVLFFTENYGTKYGMGYFIMDAWTRMDYPMMYGAILVLSGLGFGLFLLIDLLGVTTIKWQKKKLA</sequence>
<reference evidence="9" key="1">
    <citation type="submission" date="2020-12" db="EMBL/GenBank/DDBJ databases">
        <title>Vagococcus allomyrinae sp. nov. and Enterococcus lavae sp. nov., isolated from the larvae of Allomyrina dichotoma.</title>
        <authorList>
            <person name="Lee S.D."/>
        </authorList>
    </citation>
    <scope>NUCLEOTIDE SEQUENCE</scope>
    <source>
        <strain evidence="9">BWB3-3</strain>
    </source>
</reference>
<comment type="subcellular location">
    <subcellularLocation>
        <location evidence="1 7">Cell membrane</location>
        <topology evidence="1 7">Multi-pass membrane protein</topology>
    </subcellularLocation>
</comment>
<organism evidence="9 10">
    <name type="scientific">Vagococcus allomyrinae</name>
    <dbReference type="NCBI Taxonomy" id="2794353"/>
    <lineage>
        <taxon>Bacteria</taxon>
        <taxon>Bacillati</taxon>
        <taxon>Bacillota</taxon>
        <taxon>Bacilli</taxon>
        <taxon>Lactobacillales</taxon>
        <taxon>Enterococcaceae</taxon>
        <taxon>Vagococcus</taxon>
    </lineage>
</organism>
<evidence type="ECO:0000256" key="1">
    <source>
        <dbReference type="ARBA" id="ARBA00004651"/>
    </source>
</evidence>
<keyword evidence="4 7" id="KW-0812">Transmembrane</keyword>
<keyword evidence="3" id="KW-1003">Cell membrane</keyword>
<dbReference type="InterPro" id="IPR035906">
    <property type="entry name" value="MetI-like_sf"/>
</dbReference>
<accession>A0A940PBY3</accession>
<evidence type="ECO:0000313" key="9">
    <source>
        <dbReference type="EMBL" id="MBP1039908.1"/>
    </source>
</evidence>
<comment type="similarity">
    <text evidence="7">Belongs to the binding-protein-dependent transport system permease family.</text>
</comment>
<dbReference type="GO" id="GO:0055085">
    <property type="term" value="P:transmembrane transport"/>
    <property type="evidence" value="ECO:0007669"/>
    <property type="project" value="InterPro"/>
</dbReference>
<dbReference type="Pfam" id="PF00528">
    <property type="entry name" value="BPD_transp_1"/>
    <property type="match status" value="1"/>
</dbReference>
<keyword evidence="6 7" id="KW-0472">Membrane</keyword>
<dbReference type="CDD" id="cd06261">
    <property type="entry name" value="TM_PBP2"/>
    <property type="match status" value="1"/>
</dbReference>
<feature type="transmembrane region" description="Helical" evidence="7">
    <location>
        <begin position="63"/>
        <end position="82"/>
    </location>
</feature>
<dbReference type="SUPFAM" id="SSF161098">
    <property type="entry name" value="MetI-like"/>
    <property type="match status" value="1"/>
</dbReference>
<evidence type="ECO:0000256" key="2">
    <source>
        <dbReference type="ARBA" id="ARBA00022448"/>
    </source>
</evidence>
<evidence type="ECO:0000259" key="8">
    <source>
        <dbReference type="PROSITE" id="PS50928"/>
    </source>
</evidence>
<protein>
    <submittedName>
        <fullName evidence="9">ABC transporter permease</fullName>
    </submittedName>
</protein>
<evidence type="ECO:0000256" key="5">
    <source>
        <dbReference type="ARBA" id="ARBA00022989"/>
    </source>
</evidence>
<dbReference type="Gene3D" id="1.10.3720.10">
    <property type="entry name" value="MetI-like"/>
    <property type="match status" value="1"/>
</dbReference>
<feature type="domain" description="ABC transmembrane type-1" evidence="8">
    <location>
        <begin position="56"/>
        <end position="240"/>
    </location>
</feature>
<dbReference type="EMBL" id="JAEEGA010000001">
    <property type="protein sequence ID" value="MBP1039908.1"/>
    <property type="molecule type" value="Genomic_DNA"/>
</dbReference>
<feature type="transmembrane region" description="Helical" evidence="7">
    <location>
        <begin position="12"/>
        <end position="29"/>
    </location>
</feature>
<evidence type="ECO:0000313" key="10">
    <source>
        <dbReference type="Proteomes" id="UP000674938"/>
    </source>
</evidence>
<keyword evidence="2 7" id="KW-0813">Transport</keyword>
<evidence type="ECO:0000256" key="7">
    <source>
        <dbReference type="RuleBase" id="RU363032"/>
    </source>
</evidence>
<dbReference type="PANTHER" id="PTHR30151">
    <property type="entry name" value="ALKANE SULFONATE ABC TRANSPORTER-RELATED, MEMBRANE SUBUNIT"/>
    <property type="match status" value="1"/>
</dbReference>
<dbReference type="AlphaFoldDB" id="A0A940PBY3"/>
<keyword evidence="5 7" id="KW-1133">Transmembrane helix</keyword>
<evidence type="ECO:0000256" key="6">
    <source>
        <dbReference type="ARBA" id="ARBA00023136"/>
    </source>
</evidence>
<dbReference type="Proteomes" id="UP000674938">
    <property type="component" value="Unassembled WGS sequence"/>
</dbReference>
<dbReference type="PANTHER" id="PTHR30151:SF0">
    <property type="entry name" value="ABC TRANSPORTER PERMEASE PROTEIN MJ0413-RELATED"/>
    <property type="match status" value="1"/>
</dbReference>
<keyword evidence="10" id="KW-1185">Reference proteome</keyword>
<feature type="transmembrane region" description="Helical" evidence="7">
    <location>
        <begin position="217"/>
        <end position="241"/>
    </location>
</feature>
<dbReference type="GO" id="GO:0005886">
    <property type="term" value="C:plasma membrane"/>
    <property type="evidence" value="ECO:0007669"/>
    <property type="project" value="UniProtKB-SubCell"/>
</dbReference>